<sequence length="166" mass="18607">MSTSSFSFQTLTKSLLLNLQGSMPMHPHPIQWLASSHMLYNTIASLESARFRYHPKFLALHLHQNDEGLIMPACTLHHEHVSDEFIDEVLSCLQTVILARDLGFSKIVVEGDFLTIIKKLCLVVANTSIVGQSHYVLLSSNARKWNKEVVQCLLRDGAADTHIAVL</sequence>
<organism evidence="1 2">
    <name type="scientific">Hibiscus sabdariffa</name>
    <name type="common">roselle</name>
    <dbReference type="NCBI Taxonomy" id="183260"/>
    <lineage>
        <taxon>Eukaryota</taxon>
        <taxon>Viridiplantae</taxon>
        <taxon>Streptophyta</taxon>
        <taxon>Embryophyta</taxon>
        <taxon>Tracheophyta</taxon>
        <taxon>Spermatophyta</taxon>
        <taxon>Magnoliopsida</taxon>
        <taxon>eudicotyledons</taxon>
        <taxon>Gunneridae</taxon>
        <taxon>Pentapetalae</taxon>
        <taxon>rosids</taxon>
        <taxon>malvids</taxon>
        <taxon>Malvales</taxon>
        <taxon>Malvaceae</taxon>
        <taxon>Malvoideae</taxon>
        <taxon>Hibiscus</taxon>
    </lineage>
</organism>
<comment type="caution">
    <text evidence="1">The sequence shown here is derived from an EMBL/GenBank/DDBJ whole genome shotgun (WGS) entry which is preliminary data.</text>
</comment>
<reference evidence="1 2" key="1">
    <citation type="journal article" date="2024" name="G3 (Bethesda)">
        <title>Genome assembly of Hibiscus sabdariffa L. provides insights into metabolisms of medicinal natural products.</title>
        <authorList>
            <person name="Kim T."/>
        </authorList>
    </citation>
    <scope>NUCLEOTIDE SEQUENCE [LARGE SCALE GENOMIC DNA]</scope>
    <source>
        <strain evidence="1">TK-2024</strain>
        <tissue evidence="1">Old leaves</tissue>
    </source>
</reference>
<evidence type="ECO:0008006" key="3">
    <source>
        <dbReference type="Google" id="ProtNLM"/>
    </source>
</evidence>
<proteinExistence type="predicted"/>
<dbReference type="Proteomes" id="UP001472677">
    <property type="component" value="Unassembled WGS sequence"/>
</dbReference>
<evidence type="ECO:0000313" key="1">
    <source>
        <dbReference type="EMBL" id="KAK8579163.1"/>
    </source>
</evidence>
<protein>
    <recommendedName>
        <fullName evidence="3">RNase H type-1 domain-containing protein</fullName>
    </recommendedName>
</protein>
<keyword evidence="2" id="KW-1185">Reference proteome</keyword>
<name>A0ABR2FE01_9ROSI</name>
<evidence type="ECO:0000313" key="2">
    <source>
        <dbReference type="Proteomes" id="UP001472677"/>
    </source>
</evidence>
<accession>A0ABR2FE01</accession>
<dbReference type="EMBL" id="JBBPBM010000006">
    <property type="protein sequence ID" value="KAK8579163.1"/>
    <property type="molecule type" value="Genomic_DNA"/>
</dbReference>
<gene>
    <name evidence="1" type="ORF">V6N12_069492</name>
</gene>